<reference evidence="11 12" key="1">
    <citation type="submission" date="2019-10" db="EMBL/GenBank/DDBJ databases">
        <title>Whole-genome sequence of the purple nonsulfur photosynthetic bacterium Rhodocyclus tenuis.</title>
        <authorList>
            <person name="Kyndt J.A."/>
            <person name="Meyer T.E."/>
        </authorList>
    </citation>
    <scope>NUCLEOTIDE SEQUENCE [LARGE SCALE GENOMIC DNA]</scope>
    <source>
        <strain evidence="11 12">DSM 110</strain>
    </source>
</reference>
<keyword evidence="9" id="KW-0460">Magnesium</keyword>
<keyword evidence="4" id="KW-0963">Cytoplasm</keyword>
<dbReference type="EMBL" id="WIXJ01000004">
    <property type="protein sequence ID" value="MQY51659.1"/>
    <property type="molecule type" value="Genomic_DNA"/>
</dbReference>
<comment type="subcellular location">
    <subcellularLocation>
        <location evidence="1">Cytoplasm</location>
    </subcellularLocation>
</comment>
<evidence type="ECO:0000313" key="11">
    <source>
        <dbReference type="EMBL" id="MQY51659.1"/>
    </source>
</evidence>
<evidence type="ECO:0000256" key="8">
    <source>
        <dbReference type="ARBA" id="ARBA00022840"/>
    </source>
</evidence>
<evidence type="ECO:0000256" key="7">
    <source>
        <dbReference type="ARBA" id="ARBA00022741"/>
    </source>
</evidence>
<evidence type="ECO:0000256" key="6">
    <source>
        <dbReference type="ARBA" id="ARBA00022723"/>
    </source>
</evidence>
<evidence type="ECO:0000256" key="10">
    <source>
        <dbReference type="ARBA" id="ARBA00032441"/>
    </source>
</evidence>
<evidence type="ECO:0000256" key="4">
    <source>
        <dbReference type="ARBA" id="ARBA00022490"/>
    </source>
</evidence>
<evidence type="ECO:0000256" key="3">
    <source>
        <dbReference type="ARBA" id="ARBA00019010"/>
    </source>
</evidence>
<evidence type="ECO:0000256" key="9">
    <source>
        <dbReference type="ARBA" id="ARBA00022842"/>
    </source>
</evidence>
<dbReference type="GO" id="GO:0002949">
    <property type="term" value="P:tRNA threonylcarbamoyladenosine modification"/>
    <property type="evidence" value="ECO:0007669"/>
    <property type="project" value="InterPro"/>
</dbReference>
<gene>
    <name evidence="11" type="primary">tsaE</name>
    <name evidence="11" type="ORF">GHK24_07730</name>
</gene>
<dbReference type="PANTHER" id="PTHR33540">
    <property type="entry name" value="TRNA THREONYLCARBAMOYLADENOSINE BIOSYNTHESIS PROTEIN TSAE"/>
    <property type="match status" value="1"/>
</dbReference>
<dbReference type="OrthoDB" id="9800307at2"/>
<keyword evidence="5" id="KW-0819">tRNA processing</keyword>
<dbReference type="InterPro" id="IPR003442">
    <property type="entry name" value="T6A_TsaE"/>
</dbReference>
<comment type="similarity">
    <text evidence="2">Belongs to the TsaE family.</text>
</comment>
<keyword evidence="7" id="KW-0547">Nucleotide-binding</keyword>
<dbReference type="GO" id="GO:0046872">
    <property type="term" value="F:metal ion binding"/>
    <property type="evidence" value="ECO:0007669"/>
    <property type="project" value="UniProtKB-KW"/>
</dbReference>
<evidence type="ECO:0000256" key="2">
    <source>
        <dbReference type="ARBA" id="ARBA00007599"/>
    </source>
</evidence>
<evidence type="ECO:0000313" key="12">
    <source>
        <dbReference type="Proteomes" id="UP000480275"/>
    </source>
</evidence>
<name>A0A6L5JWP6_RHOTE</name>
<keyword evidence="6" id="KW-0479">Metal-binding</keyword>
<evidence type="ECO:0000256" key="5">
    <source>
        <dbReference type="ARBA" id="ARBA00022694"/>
    </source>
</evidence>
<dbReference type="NCBIfam" id="TIGR00150">
    <property type="entry name" value="T6A_YjeE"/>
    <property type="match status" value="1"/>
</dbReference>
<comment type="caution">
    <text evidence="11">The sequence shown here is derived from an EMBL/GenBank/DDBJ whole genome shotgun (WGS) entry which is preliminary data.</text>
</comment>
<dbReference type="Gene3D" id="3.40.50.300">
    <property type="entry name" value="P-loop containing nucleotide triphosphate hydrolases"/>
    <property type="match status" value="1"/>
</dbReference>
<keyword evidence="8" id="KW-0067">ATP-binding</keyword>
<evidence type="ECO:0000256" key="1">
    <source>
        <dbReference type="ARBA" id="ARBA00004496"/>
    </source>
</evidence>
<dbReference type="SUPFAM" id="SSF52540">
    <property type="entry name" value="P-loop containing nucleoside triphosphate hydrolases"/>
    <property type="match status" value="1"/>
</dbReference>
<dbReference type="Pfam" id="PF02367">
    <property type="entry name" value="TsaE"/>
    <property type="match status" value="1"/>
</dbReference>
<dbReference type="AlphaFoldDB" id="A0A6L5JWP6"/>
<dbReference type="InterPro" id="IPR027417">
    <property type="entry name" value="P-loop_NTPase"/>
</dbReference>
<dbReference type="CDD" id="cd02019">
    <property type="entry name" value="NK"/>
    <property type="match status" value="1"/>
</dbReference>
<dbReference type="PANTHER" id="PTHR33540:SF2">
    <property type="entry name" value="TRNA THREONYLCARBAMOYLADENOSINE BIOSYNTHESIS PROTEIN TSAE"/>
    <property type="match status" value="1"/>
</dbReference>
<dbReference type="GO" id="GO:0005524">
    <property type="term" value="F:ATP binding"/>
    <property type="evidence" value="ECO:0007669"/>
    <property type="project" value="UniProtKB-KW"/>
</dbReference>
<organism evidence="11 12">
    <name type="scientific">Rhodocyclus tenuis</name>
    <name type="common">Rhodospirillum tenue</name>
    <dbReference type="NCBI Taxonomy" id="1066"/>
    <lineage>
        <taxon>Bacteria</taxon>
        <taxon>Pseudomonadati</taxon>
        <taxon>Pseudomonadota</taxon>
        <taxon>Betaproteobacteria</taxon>
        <taxon>Rhodocyclales</taxon>
        <taxon>Rhodocyclaceae</taxon>
        <taxon>Rhodocyclus</taxon>
    </lineage>
</organism>
<sequence length="180" mass="19601">MCVGGHFRRRVFIVHGTDHNQSTRRVHLPDEAATERFGAALANGVQPGLVIWLEGDLGAGKTTLARAMLRVLGHTGPVKSPTYALVELYKVSSLYLYHFDFYRLNHPEEFVDAGLDEYFTETAVCLIEWPDKAAGFLPPADLVVRLRNEGAGRALELEAASVAGLQCLNTVSARLPAAAA</sequence>
<dbReference type="Proteomes" id="UP000480275">
    <property type="component" value="Unassembled WGS sequence"/>
</dbReference>
<proteinExistence type="inferred from homology"/>
<dbReference type="GO" id="GO:0005737">
    <property type="term" value="C:cytoplasm"/>
    <property type="evidence" value="ECO:0007669"/>
    <property type="project" value="UniProtKB-SubCell"/>
</dbReference>
<accession>A0A6L5JWP6</accession>
<protein>
    <recommendedName>
        <fullName evidence="3">tRNA threonylcarbamoyladenosine biosynthesis protein TsaE</fullName>
    </recommendedName>
    <alternativeName>
        <fullName evidence="10">t(6)A37 threonylcarbamoyladenosine biosynthesis protein TsaE</fullName>
    </alternativeName>
</protein>